<dbReference type="Proteomes" id="UP001519460">
    <property type="component" value="Unassembled WGS sequence"/>
</dbReference>
<keyword evidence="2" id="KW-0732">Signal</keyword>
<feature type="region of interest" description="Disordered" evidence="1">
    <location>
        <begin position="99"/>
        <end position="121"/>
    </location>
</feature>
<name>A0ABD0JN94_9CAEN</name>
<proteinExistence type="predicted"/>
<feature type="chain" id="PRO_5044867888" description="Secreted protein" evidence="2">
    <location>
        <begin position="32"/>
        <end position="162"/>
    </location>
</feature>
<evidence type="ECO:0000256" key="1">
    <source>
        <dbReference type="SAM" id="MobiDB-lite"/>
    </source>
</evidence>
<dbReference type="EMBL" id="JACVVK020000374">
    <property type="protein sequence ID" value="KAK7476509.1"/>
    <property type="molecule type" value="Genomic_DNA"/>
</dbReference>
<gene>
    <name evidence="3" type="ORF">BaRGS_00032257</name>
</gene>
<feature type="signal peptide" evidence="2">
    <location>
        <begin position="1"/>
        <end position="31"/>
    </location>
</feature>
<reference evidence="3 4" key="1">
    <citation type="journal article" date="2023" name="Sci. Data">
        <title>Genome assembly of the Korean intertidal mud-creeper Batillaria attramentaria.</title>
        <authorList>
            <person name="Patra A.K."/>
            <person name="Ho P.T."/>
            <person name="Jun S."/>
            <person name="Lee S.J."/>
            <person name="Kim Y."/>
            <person name="Won Y.J."/>
        </authorList>
    </citation>
    <scope>NUCLEOTIDE SEQUENCE [LARGE SCALE GENOMIC DNA]</scope>
    <source>
        <strain evidence="3">Wonlab-2016</strain>
    </source>
</reference>
<sequence length="162" mass="18379">MSCRTPANTALSICISFPLFAVFLEEWSVDAADFLHKSECSTVLWYKKKSQTVVMLKILQRFHERIRSTIPKRDVRSLSQTPQTPERDSIEFTRPLASQRGTQEIRRGKARRDKTIGCRSGPVMKPVAQKAIICPSSPYDGMDAGVSRRSKNNITPTDRAFF</sequence>
<organism evidence="3 4">
    <name type="scientific">Batillaria attramentaria</name>
    <dbReference type="NCBI Taxonomy" id="370345"/>
    <lineage>
        <taxon>Eukaryota</taxon>
        <taxon>Metazoa</taxon>
        <taxon>Spiralia</taxon>
        <taxon>Lophotrochozoa</taxon>
        <taxon>Mollusca</taxon>
        <taxon>Gastropoda</taxon>
        <taxon>Caenogastropoda</taxon>
        <taxon>Sorbeoconcha</taxon>
        <taxon>Cerithioidea</taxon>
        <taxon>Batillariidae</taxon>
        <taxon>Batillaria</taxon>
    </lineage>
</organism>
<evidence type="ECO:0008006" key="5">
    <source>
        <dbReference type="Google" id="ProtNLM"/>
    </source>
</evidence>
<evidence type="ECO:0000256" key="2">
    <source>
        <dbReference type="SAM" id="SignalP"/>
    </source>
</evidence>
<evidence type="ECO:0000313" key="3">
    <source>
        <dbReference type="EMBL" id="KAK7476509.1"/>
    </source>
</evidence>
<accession>A0ABD0JN94</accession>
<evidence type="ECO:0000313" key="4">
    <source>
        <dbReference type="Proteomes" id="UP001519460"/>
    </source>
</evidence>
<keyword evidence="4" id="KW-1185">Reference proteome</keyword>
<protein>
    <recommendedName>
        <fullName evidence="5">Secreted protein</fullName>
    </recommendedName>
</protein>
<comment type="caution">
    <text evidence="3">The sequence shown here is derived from an EMBL/GenBank/DDBJ whole genome shotgun (WGS) entry which is preliminary data.</text>
</comment>
<dbReference type="AlphaFoldDB" id="A0ABD0JN94"/>